<name>A0A937X747_9BACT</name>
<organism evidence="1 2">
    <name type="scientific">Candidatus Tanganyikabacteria bacterium</name>
    <dbReference type="NCBI Taxonomy" id="2961651"/>
    <lineage>
        <taxon>Bacteria</taxon>
        <taxon>Bacillati</taxon>
        <taxon>Candidatus Sericytochromatia</taxon>
        <taxon>Candidatus Tanganyikabacteria</taxon>
    </lineage>
</organism>
<reference evidence="1 2" key="1">
    <citation type="submission" date="2019-03" db="EMBL/GenBank/DDBJ databases">
        <title>Lake Tanganyika Metagenome-Assembled Genomes (MAGs).</title>
        <authorList>
            <person name="Tran P."/>
        </authorList>
    </citation>
    <scope>NUCLEOTIDE SEQUENCE [LARGE SCALE GENOMIC DNA]</scope>
    <source>
        <strain evidence="1">K_DeepCast_65m_m2_236</strain>
    </source>
</reference>
<dbReference type="AlphaFoldDB" id="A0A937X747"/>
<comment type="caution">
    <text evidence="1">The sequence shown here is derived from an EMBL/GenBank/DDBJ whole genome shotgun (WGS) entry which is preliminary data.</text>
</comment>
<proteinExistence type="predicted"/>
<dbReference type="Proteomes" id="UP000703893">
    <property type="component" value="Unassembled WGS sequence"/>
</dbReference>
<evidence type="ECO:0000313" key="1">
    <source>
        <dbReference type="EMBL" id="MBM3275385.1"/>
    </source>
</evidence>
<accession>A0A937X747</accession>
<protein>
    <submittedName>
        <fullName evidence="1">Uncharacterized protein</fullName>
    </submittedName>
</protein>
<dbReference type="EMBL" id="VGJX01000556">
    <property type="protein sequence ID" value="MBM3275385.1"/>
    <property type="molecule type" value="Genomic_DNA"/>
</dbReference>
<evidence type="ECO:0000313" key="2">
    <source>
        <dbReference type="Proteomes" id="UP000703893"/>
    </source>
</evidence>
<gene>
    <name evidence="1" type="ORF">FJZ00_09540</name>
</gene>
<sequence length="281" mass="30414">MARFRILSEVVRCRTQRQPMTHVRSKSGQRLFAIGALAIGMTVGCGSEPASTPGSKELTALKPPGVTPGQQYQAPGAANPEEAAKALIKDVQAAFQSLQGYSGSIECTDSKDGTGKKIVSKADVKFMKPEQVRIDLNFNSDDPKKAGTKAVWKGSDTMKVKPSGLLGFAKIDLPTSDKRLLTENGWEINQFSLKANIDTLTNPTSKVKYLGRNQLGSYTLAMADVSGPLKMSKADHIKMGIDINTKLPVYAEYLQGEKLLYSMRLLNVKTSPAPSASDFEL</sequence>